<dbReference type="EMBL" id="VRMN01000002">
    <property type="protein sequence ID" value="KAA8496935.1"/>
    <property type="molecule type" value="Genomic_DNA"/>
</dbReference>
<dbReference type="InterPro" id="IPR017907">
    <property type="entry name" value="Znf_RING_CS"/>
</dbReference>
<dbReference type="AlphaFoldDB" id="A0A5J4Z0M2"/>
<keyword evidence="6" id="KW-0472">Membrane</keyword>
<keyword evidence="9" id="KW-1185">Reference proteome</keyword>
<evidence type="ECO:0000313" key="9">
    <source>
        <dbReference type="Proteomes" id="UP000324585"/>
    </source>
</evidence>
<dbReference type="PROSITE" id="PS50089">
    <property type="entry name" value="ZF_RING_2"/>
    <property type="match status" value="1"/>
</dbReference>
<dbReference type="GO" id="GO:0006511">
    <property type="term" value="P:ubiquitin-dependent protein catabolic process"/>
    <property type="evidence" value="ECO:0007669"/>
    <property type="project" value="TreeGrafter"/>
</dbReference>
<evidence type="ECO:0000256" key="2">
    <source>
        <dbReference type="ARBA" id="ARBA00022771"/>
    </source>
</evidence>
<dbReference type="GO" id="GO:0008270">
    <property type="term" value="F:zinc ion binding"/>
    <property type="evidence" value="ECO:0007669"/>
    <property type="project" value="UniProtKB-KW"/>
</dbReference>
<evidence type="ECO:0000256" key="6">
    <source>
        <dbReference type="SAM" id="Phobius"/>
    </source>
</evidence>
<sequence>MRRMVSSGRDSTVHTPVSMLYPQHDSVSNGQQVRGSVAAQNRFAHFETMAQAGQAQYSSSPFGSSSHSGPVAGGLNRVLTETRNVLAHPVQRVMNRPAYEQRQFEEAMGRAMEEFVRNATQQQQQQHHAYRRASSRRGQAATFDPSSASPASPSEYRAEGSRWPVPGSTSTAVSSSLVQLGIIILSLSSLVGVLLASQKPDMPGMSSFFFGLSISLSVGCAWAASSEEKRAYLRHLAARFAHLVHSFALLFERRMHEHQHPFPPTFQIDLNNYESLLALDDETDNGARHSRDQESRAQLVSERTRRFETYPLFPFAHGSESDGGGARCCAVCLDDFQEQQNVRILPCMHVYCDTCIRTWYVSHGNCPVCKTDFG</sequence>
<dbReference type="InterPro" id="IPR013083">
    <property type="entry name" value="Znf_RING/FYVE/PHD"/>
</dbReference>
<accession>A0A5J4Z0M2</accession>
<dbReference type="InterPro" id="IPR001841">
    <property type="entry name" value="Znf_RING"/>
</dbReference>
<keyword evidence="1" id="KW-0479">Metal-binding</keyword>
<dbReference type="Gene3D" id="3.30.40.10">
    <property type="entry name" value="Zinc/RING finger domain, C3HC4 (zinc finger)"/>
    <property type="match status" value="1"/>
</dbReference>
<dbReference type="InterPro" id="IPR051834">
    <property type="entry name" value="RING_finger_E3_ligase"/>
</dbReference>
<keyword evidence="2 4" id="KW-0863">Zinc-finger</keyword>
<keyword evidence="6" id="KW-1133">Transmembrane helix</keyword>
<feature type="compositionally biased region" description="Low complexity" evidence="5">
    <location>
        <begin position="145"/>
        <end position="154"/>
    </location>
</feature>
<evidence type="ECO:0000256" key="1">
    <source>
        <dbReference type="ARBA" id="ARBA00022723"/>
    </source>
</evidence>
<organism evidence="8 9">
    <name type="scientific">Porphyridium purpureum</name>
    <name type="common">Red alga</name>
    <name type="synonym">Porphyridium cruentum</name>
    <dbReference type="NCBI Taxonomy" id="35688"/>
    <lineage>
        <taxon>Eukaryota</taxon>
        <taxon>Rhodophyta</taxon>
        <taxon>Bangiophyceae</taxon>
        <taxon>Porphyridiales</taxon>
        <taxon>Porphyridiaceae</taxon>
        <taxon>Porphyridium</taxon>
    </lineage>
</organism>
<gene>
    <name evidence="8" type="ORF">FVE85_0664</name>
</gene>
<feature type="transmembrane region" description="Helical" evidence="6">
    <location>
        <begin position="177"/>
        <end position="196"/>
    </location>
</feature>
<dbReference type="SMART" id="SM00184">
    <property type="entry name" value="RING"/>
    <property type="match status" value="1"/>
</dbReference>
<feature type="domain" description="RING-type" evidence="7">
    <location>
        <begin position="329"/>
        <end position="370"/>
    </location>
</feature>
<feature type="region of interest" description="Disordered" evidence="5">
    <location>
        <begin position="116"/>
        <end position="165"/>
    </location>
</feature>
<dbReference type="PANTHER" id="PTHR45931:SF3">
    <property type="entry name" value="RING ZINC FINGER-CONTAINING PROTEIN"/>
    <property type="match status" value="1"/>
</dbReference>
<evidence type="ECO:0000256" key="5">
    <source>
        <dbReference type="SAM" id="MobiDB-lite"/>
    </source>
</evidence>
<dbReference type="CDD" id="cd16454">
    <property type="entry name" value="RING-H2_PA-TM-RING"/>
    <property type="match status" value="1"/>
</dbReference>
<evidence type="ECO:0000313" key="8">
    <source>
        <dbReference type="EMBL" id="KAA8496935.1"/>
    </source>
</evidence>
<keyword evidence="6" id="KW-0812">Transmembrane</keyword>
<proteinExistence type="predicted"/>
<evidence type="ECO:0000256" key="3">
    <source>
        <dbReference type="ARBA" id="ARBA00022833"/>
    </source>
</evidence>
<protein>
    <submittedName>
        <fullName evidence="8">E3 ubiquitin-protein ligase</fullName>
    </submittedName>
</protein>
<feature type="transmembrane region" description="Helical" evidence="6">
    <location>
        <begin position="208"/>
        <end position="225"/>
    </location>
</feature>
<dbReference type="PROSITE" id="PS00518">
    <property type="entry name" value="ZF_RING_1"/>
    <property type="match status" value="1"/>
</dbReference>
<dbReference type="GO" id="GO:0061630">
    <property type="term" value="F:ubiquitin protein ligase activity"/>
    <property type="evidence" value="ECO:0007669"/>
    <property type="project" value="TreeGrafter"/>
</dbReference>
<dbReference type="Proteomes" id="UP000324585">
    <property type="component" value="Unassembled WGS sequence"/>
</dbReference>
<comment type="caution">
    <text evidence="8">The sequence shown here is derived from an EMBL/GenBank/DDBJ whole genome shotgun (WGS) entry which is preliminary data.</text>
</comment>
<dbReference type="GO" id="GO:0005634">
    <property type="term" value="C:nucleus"/>
    <property type="evidence" value="ECO:0007669"/>
    <property type="project" value="TreeGrafter"/>
</dbReference>
<name>A0A5J4Z0M2_PORPP</name>
<dbReference type="Pfam" id="PF13639">
    <property type="entry name" value="zf-RING_2"/>
    <property type="match status" value="1"/>
</dbReference>
<evidence type="ECO:0000259" key="7">
    <source>
        <dbReference type="PROSITE" id="PS50089"/>
    </source>
</evidence>
<keyword evidence="3" id="KW-0862">Zinc</keyword>
<evidence type="ECO:0000256" key="4">
    <source>
        <dbReference type="PROSITE-ProRule" id="PRU00175"/>
    </source>
</evidence>
<dbReference type="PANTHER" id="PTHR45931">
    <property type="entry name" value="SI:CH211-59O9.10"/>
    <property type="match status" value="1"/>
</dbReference>
<dbReference type="SUPFAM" id="SSF57850">
    <property type="entry name" value="RING/U-box"/>
    <property type="match status" value="1"/>
</dbReference>
<reference evidence="9" key="1">
    <citation type="journal article" date="2019" name="Nat. Commun.">
        <title>Expansion of phycobilisome linker gene families in mesophilic red algae.</title>
        <authorList>
            <person name="Lee J."/>
            <person name="Kim D."/>
            <person name="Bhattacharya D."/>
            <person name="Yoon H.S."/>
        </authorList>
    </citation>
    <scope>NUCLEOTIDE SEQUENCE [LARGE SCALE GENOMIC DNA]</scope>
    <source>
        <strain evidence="9">CCMP 1328</strain>
    </source>
</reference>
<dbReference type="OrthoDB" id="8062037at2759"/>